<evidence type="ECO:0000256" key="1">
    <source>
        <dbReference type="ARBA" id="ARBA00022634"/>
    </source>
</evidence>
<dbReference type="GO" id="GO:0003887">
    <property type="term" value="F:DNA-directed DNA polymerase activity"/>
    <property type="evidence" value="ECO:0007669"/>
    <property type="project" value="InterPro"/>
</dbReference>
<dbReference type="InterPro" id="IPR003583">
    <property type="entry name" value="Hlx-hairpin-Hlx_DNA-bd_motif"/>
</dbReference>
<organism evidence="4">
    <name type="scientific">marine sediment metagenome</name>
    <dbReference type="NCBI Taxonomy" id="412755"/>
    <lineage>
        <taxon>unclassified sequences</taxon>
        <taxon>metagenomes</taxon>
        <taxon>ecological metagenomes</taxon>
    </lineage>
</organism>
<reference evidence="4" key="1">
    <citation type="journal article" date="2014" name="Front. Microbiol.">
        <title>High frequency of phylogenetically diverse reductive dehalogenase-homologous genes in deep subseafloor sedimentary metagenomes.</title>
        <authorList>
            <person name="Kawai M."/>
            <person name="Futagami T."/>
            <person name="Toyoda A."/>
            <person name="Takaki Y."/>
            <person name="Nishi S."/>
            <person name="Hori S."/>
            <person name="Arai W."/>
            <person name="Tsubouchi T."/>
            <person name="Morono Y."/>
            <person name="Uchiyama I."/>
            <person name="Ito T."/>
            <person name="Fujiyama A."/>
            <person name="Inagaki F."/>
            <person name="Takami H."/>
        </authorList>
    </citation>
    <scope>NUCLEOTIDE SEQUENCE</scope>
    <source>
        <strain evidence="4">Expedition CK06-06</strain>
    </source>
</reference>
<dbReference type="InterPro" id="IPR010994">
    <property type="entry name" value="RuvA_2-like"/>
</dbReference>
<proteinExistence type="predicted"/>
<dbReference type="Pfam" id="PF14716">
    <property type="entry name" value="HHH_8"/>
    <property type="match status" value="1"/>
</dbReference>
<dbReference type="PANTHER" id="PTHR11276">
    <property type="entry name" value="DNA POLYMERASE TYPE-X FAMILY MEMBER"/>
    <property type="match status" value="1"/>
</dbReference>
<gene>
    <name evidence="4" type="ORF">S01H1_82047</name>
</gene>
<dbReference type="SUPFAM" id="SSF47781">
    <property type="entry name" value="RuvA domain 2-like"/>
    <property type="match status" value="1"/>
</dbReference>
<dbReference type="InterPro" id="IPR022312">
    <property type="entry name" value="DNA_pol_X"/>
</dbReference>
<evidence type="ECO:0000313" key="4">
    <source>
        <dbReference type="EMBL" id="GAG47128.1"/>
    </source>
</evidence>
<feature type="domain" description="Helix-hairpin-helix DNA-binding motif class 1" evidence="3">
    <location>
        <begin position="92"/>
        <end position="111"/>
    </location>
</feature>
<feature type="domain" description="Helix-hairpin-helix DNA-binding motif class 1" evidence="3">
    <location>
        <begin position="127"/>
        <end position="146"/>
    </location>
</feature>
<protein>
    <recommendedName>
        <fullName evidence="3">Helix-hairpin-helix DNA-binding motif class 1 domain-containing protein</fullName>
    </recommendedName>
</protein>
<dbReference type="SUPFAM" id="SSF47802">
    <property type="entry name" value="DNA polymerase beta, N-terminal domain-like"/>
    <property type="match status" value="1"/>
</dbReference>
<keyword evidence="2" id="KW-0235">DNA replication</keyword>
<dbReference type="AlphaFoldDB" id="X0YEM6"/>
<name>X0YEM6_9ZZZZ</name>
<comment type="caution">
    <text evidence="4">The sequence shown here is derived from an EMBL/GenBank/DDBJ whole genome shotgun (WGS) entry which is preliminary data.</text>
</comment>
<feature type="domain" description="Helix-hairpin-helix DNA-binding motif class 1" evidence="3">
    <location>
        <begin position="52"/>
        <end position="71"/>
    </location>
</feature>
<accession>X0YEM6</accession>
<evidence type="ECO:0000259" key="3">
    <source>
        <dbReference type="SMART" id="SM00278"/>
    </source>
</evidence>
<dbReference type="SMART" id="SM00278">
    <property type="entry name" value="HhH1"/>
    <property type="match status" value="3"/>
</dbReference>
<dbReference type="PANTHER" id="PTHR11276:SF28">
    <property type="entry name" value="DNA POLYMERASE LAMBDA"/>
    <property type="match status" value="1"/>
</dbReference>
<dbReference type="Gene3D" id="1.10.150.110">
    <property type="entry name" value="DNA polymerase beta, N-terminal domain-like"/>
    <property type="match status" value="1"/>
</dbReference>
<dbReference type="InterPro" id="IPR027421">
    <property type="entry name" value="DNA_pol_lamdba_lyase_dom_sf"/>
</dbReference>
<sequence length="191" mass="21342">MKNLELARVLNQIADLLEIKEENPFRIRAYRKAAQNLEDISSEDLEKLVREDRLTEIPGIGHDLALKTKEFLSTGRIKLHQDLLKKTPAGFLELMAVPGVGPKTAKLLSEKLKIKNINQLERYAAAHKIAGLPGLKAKSEENIVKGIEFLKRSKERTPLAVAYYTANHAVAQLKKISEVGKISPAGSLRRM</sequence>
<dbReference type="Pfam" id="PF14520">
    <property type="entry name" value="HHH_5"/>
    <property type="match status" value="1"/>
</dbReference>
<dbReference type="EMBL" id="BARS01055589">
    <property type="protein sequence ID" value="GAG47128.1"/>
    <property type="molecule type" value="Genomic_DNA"/>
</dbReference>
<dbReference type="GO" id="GO:0006281">
    <property type="term" value="P:DNA repair"/>
    <property type="evidence" value="ECO:0007669"/>
    <property type="project" value="InterPro"/>
</dbReference>
<dbReference type="Gene3D" id="1.10.150.20">
    <property type="entry name" value="5' to 3' exonuclease, C-terminal subdomain"/>
    <property type="match status" value="1"/>
</dbReference>
<evidence type="ECO:0000256" key="2">
    <source>
        <dbReference type="ARBA" id="ARBA00022705"/>
    </source>
</evidence>
<keyword evidence="1" id="KW-0237">DNA synthesis</keyword>
<dbReference type="GO" id="GO:0003677">
    <property type="term" value="F:DNA binding"/>
    <property type="evidence" value="ECO:0007669"/>
    <property type="project" value="InterPro"/>
</dbReference>
<dbReference type="InterPro" id="IPR010996">
    <property type="entry name" value="HHH_MUS81"/>
</dbReference>
<feature type="non-terminal residue" evidence="4">
    <location>
        <position position="191"/>
    </location>
</feature>